<dbReference type="SUPFAM" id="SSF48008">
    <property type="entry name" value="GntR ligand-binding domain-like"/>
    <property type="match status" value="1"/>
</dbReference>
<evidence type="ECO:0000256" key="1">
    <source>
        <dbReference type="ARBA" id="ARBA00023015"/>
    </source>
</evidence>
<dbReference type="SUPFAM" id="SSF54373">
    <property type="entry name" value="FAD-linked reductases, C-terminal domain"/>
    <property type="match status" value="1"/>
</dbReference>
<name>A0A7C3ANX0_9BACT</name>
<dbReference type="CDD" id="cd07377">
    <property type="entry name" value="WHTH_GntR"/>
    <property type="match status" value="1"/>
</dbReference>
<dbReference type="SMART" id="SM00345">
    <property type="entry name" value="HTH_GNTR"/>
    <property type="match status" value="1"/>
</dbReference>
<dbReference type="AlphaFoldDB" id="A0A7C3ANX0"/>
<dbReference type="PROSITE" id="PS50949">
    <property type="entry name" value="HTH_GNTR"/>
    <property type="match status" value="1"/>
</dbReference>
<protein>
    <submittedName>
        <fullName evidence="5">FAD-dependent oxidoreductase</fullName>
    </submittedName>
</protein>
<dbReference type="InterPro" id="IPR036390">
    <property type="entry name" value="WH_DNA-bd_sf"/>
</dbReference>
<keyword evidence="2" id="KW-0238">DNA-binding</keyword>
<reference evidence="5" key="1">
    <citation type="journal article" date="2020" name="mSystems">
        <title>Genome- and Community-Level Interaction Insights into Carbon Utilization and Element Cycling Functions of Hydrothermarchaeota in Hydrothermal Sediment.</title>
        <authorList>
            <person name="Zhou Z."/>
            <person name="Liu Y."/>
            <person name="Xu W."/>
            <person name="Pan J."/>
            <person name="Luo Z.H."/>
            <person name="Li M."/>
        </authorList>
    </citation>
    <scope>NUCLEOTIDE SEQUENCE [LARGE SCALE GENOMIC DNA]</scope>
    <source>
        <strain evidence="5">SpSt-192</strain>
    </source>
</reference>
<evidence type="ECO:0000256" key="3">
    <source>
        <dbReference type="ARBA" id="ARBA00023163"/>
    </source>
</evidence>
<sequence length="371" mass="40185">MTGGNAEPIQGLPPVEVLPSLSDRVYAALKQSIADQRLKPGSKLSVPRLAAALGVSRTPVKEALERLAQDGLVTMLPNRGAYVAILRWEDVEEIYQMREMLEGLATRLAAARMDDELLARLRDLLQQGESAVRRRDIEAHIKIDLEFHRLIRARGGNRRLVRALELAVRRQGVRVVSGAAVVEVLREGGRVRGVRTLLGDVPASAVVLAAGSWSGQIRGTMLDLPVVPQRGQILAVWRGALELRRVILAPGDPYLVPRRDGRMIVGATRELVGYDPSLTVEGVGWLLSSAERLVPGVRSASIAEMWTGFRPFSPDGRPVIGRGRLDGLYYATGHGANGITLAPGTARVVASMLRGEAPPVPVDAFSPLRFG</sequence>
<organism evidence="5">
    <name type="scientific">Thermorudis sp</name>
    <dbReference type="NCBI Taxonomy" id="1969470"/>
    <lineage>
        <taxon>Bacteria</taxon>
        <taxon>Pseudomonadati</taxon>
        <taxon>Thermomicrobiota</taxon>
        <taxon>Thermomicrobia</taxon>
        <taxon>Thermomicrobia incertae sedis</taxon>
        <taxon>Thermorudis</taxon>
    </lineage>
</organism>
<dbReference type="Gene3D" id="3.30.9.10">
    <property type="entry name" value="D-Amino Acid Oxidase, subunit A, domain 2"/>
    <property type="match status" value="1"/>
</dbReference>
<dbReference type="Pfam" id="PF01266">
    <property type="entry name" value="DAO"/>
    <property type="match status" value="1"/>
</dbReference>
<dbReference type="EMBL" id="DSID01000801">
    <property type="protein sequence ID" value="HEX71659.1"/>
    <property type="molecule type" value="Genomic_DNA"/>
</dbReference>
<dbReference type="Gene3D" id="1.10.10.10">
    <property type="entry name" value="Winged helix-like DNA-binding domain superfamily/Winged helix DNA-binding domain"/>
    <property type="match status" value="1"/>
</dbReference>
<dbReference type="GO" id="GO:0003677">
    <property type="term" value="F:DNA binding"/>
    <property type="evidence" value="ECO:0007669"/>
    <property type="project" value="UniProtKB-KW"/>
</dbReference>
<dbReference type="InterPro" id="IPR036388">
    <property type="entry name" value="WH-like_DNA-bd_sf"/>
</dbReference>
<gene>
    <name evidence="5" type="ORF">ENP13_10535</name>
</gene>
<feature type="domain" description="HTH gntR-type" evidence="4">
    <location>
        <begin position="19"/>
        <end position="86"/>
    </location>
</feature>
<dbReference type="SUPFAM" id="SSF51971">
    <property type="entry name" value="Nucleotide-binding domain"/>
    <property type="match status" value="1"/>
</dbReference>
<dbReference type="InterPro" id="IPR036188">
    <property type="entry name" value="FAD/NAD-bd_sf"/>
</dbReference>
<dbReference type="GO" id="GO:0003700">
    <property type="term" value="F:DNA-binding transcription factor activity"/>
    <property type="evidence" value="ECO:0007669"/>
    <property type="project" value="InterPro"/>
</dbReference>
<dbReference type="Gene3D" id="3.50.50.60">
    <property type="entry name" value="FAD/NAD(P)-binding domain"/>
    <property type="match status" value="1"/>
</dbReference>
<evidence type="ECO:0000259" key="4">
    <source>
        <dbReference type="PROSITE" id="PS50949"/>
    </source>
</evidence>
<dbReference type="SMART" id="SM00895">
    <property type="entry name" value="FCD"/>
    <property type="match status" value="1"/>
</dbReference>
<dbReference type="SUPFAM" id="SSF46785">
    <property type="entry name" value="Winged helix' DNA-binding domain"/>
    <property type="match status" value="1"/>
</dbReference>
<keyword evidence="1" id="KW-0805">Transcription regulation</keyword>
<dbReference type="InterPro" id="IPR006076">
    <property type="entry name" value="FAD-dep_OxRdtase"/>
</dbReference>
<dbReference type="InterPro" id="IPR008920">
    <property type="entry name" value="TF_FadR/GntR_C"/>
</dbReference>
<dbReference type="PANTHER" id="PTHR43537:SF24">
    <property type="entry name" value="GLUCONATE OPERON TRANSCRIPTIONAL REPRESSOR"/>
    <property type="match status" value="1"/>
</dbReference>
<comment type="caution">
    <text evidence="5">The sequence shown here is derived from an EMBL/GenBank/DDBJ whole genome shotgun (WGS) entry which is preliminary data.</text>
</comment>
<accession>A0A7C3ANX0</accession>
<proteinExistence type="predicted"/>
<dbReference type="PANTHER" id="PTHR43537">
    <property type="entry name" value="TRANSCRIPTIONAL REGULATOR, GNTR FAMILY"/>
    <property type="match status" value="1"/>
</dbReference>
<dbReference type="Gene3D" id="1.20.120.530">
    <property type="entry name" value="GntR ligand-binding domain-like"/>
    <property type="match status" value="1"/>
</dbReference>
<dbReference type="Pfam" id="PF00392">
    <property type="entry name" value="GntR"/>
    <property type="match status" value="1"/>
</dbReference>
<dbReference type="InterPro" id="IPR011711">
    <property type="entry name" value="GntR_C"/>
</dbReference>
<keyword evidence="3" id="KW-0804">Transcription</keyword>
<dbReference type="InterPro" id="IPR000524">
    <property type="entry name" value="Tscrpt_reg_HTH_GntR"/>
</dbReference>
<evidence type="ECO:0000313" key="5">
    <source>
        <dbReference type="EMBL" id="HEX71659.1"/>
    </source>
</evidence>
<evidence type="ECO:0000256" key="2">
    <source>
        <dbReference type="ARBA" id="ARBA00023125"/>
    </source>
</evidence>